<dbReference type="PATRIC" id="fig|1224163.3.peg.1009"/>
<evidence type="ECO:0000256" key="2">
    <source>
        <dbReference type="ARBA" id="ARBA00023125"/>
    </source>
</evidence>
<dbReference type="InterPro" id="IPR000524">
    <property type="entry name" value="Tscrpt_reg_HTH_GntR"/>
</dbReference>
<feature type="domain" description="HTH gntR-type" evidence="4">
    <location>
        <begin position="12"/>
        <end position="79"/>
    </location>
</feature>
<dbReference type="Pfam" id="PF07702">
    <property type="entry name" value="UTRA"/>
    <property type="match status" value="1"/>
</dbReference>
<evidence type="ECO:0000256" key="3">
    <source>
        <dbReference type="ARBA" id="ARBA00023163"/>
    </source>
</evidence>
<dbReference type="RefSeq" id="WP_020934416.1">
    <property type="nucleotide sequence ID" value="NC_021915.1"/>
</dbReference>
<accession>S5TIG5</accession>
<dbReference type="PANTHER" id="PTHR44846:SF1">
    <property type="entry name" value="MANNOSYL-D-GLYCERATE TRANSPORT_METABOLISM SYSTEM REPRESSOR MNGR-RELATED"/>
    <property type="match status" value="1"/>
</dbReference>
<dbReference type="Gene3D" id="3.40.1410.10">
    <property type="entry name" value="Chorismate lyase-like"/>
    <property type="match status" value="1"/>
</dbReference>
<dbReference type="Pfam" id="PF00392">
    <property type="entry name" value="GntR"/>
    <property type="match status" value="1"/>
</dbReference>
<dbReference type="InterPro" id="IPR050679">
    <property type="entry name" value="Bact_HTH_transcr_reg"/>
</dbReference>
<organism evidence="5 6">
    <name type="scientific">Corynebacterium maris DSM 45190</name>
    <dbReference type="NCBI Taxonomy" id="1224163"/>
    <lineage>
        <taxon>Bacteria</taxon>
        <taxon>Bacillati</taxon>
        <taxon>Actinomycetota</taxon>
        <taxon>Actinomycetes</taxon>
        <taxon>Mycobacteriales</taxon>
        <taxon>Corynebacteriaceae</taxon>
        <taxon>Corynebacterium</taxon>
    </lineage>
</organism>
<dbReference type="KEGG" id="cmd:B841_05040"/>
<dbReference type="SMART" id="SM00866">
    <property type="entry name" value="UTRA"/>
    <property type="match status" value="1"/>
</dbReference>
<reference evidence="5 6" key="1">
    <citation type="submission" date="2012-11" db="EMBL/GenBank/DDBJ databases">
        <title>The complete genome sequence of Corynebacterium maris Coryn-1 (=DSM 45190).</title>
        <authorList>
            <person name="Schaffert L."/>
            <person name="Albersmeier A."/>
            <person name="Kalinowski J."/>
            <person name="Ruckert C."/>
        </authorList>
    </citation>
    <scope>NUCLEOTIDE SEQUENCE [LARGE SCALE GENOMIC DNA]</scope>
    <source>
        <strain evidence="6">Coryn-1</strain>
    </source>
</reference>
<sequence length="248" mass="27537">MNVPELDQQSGVPLYRQIKDILREEIVTGEADPTEPITEALLLKRFGVSRAPVRQALGELADEGYVYRKQGRGTFPATSARVERPAGVRAGNLQRFLNDRGLNPTSTVTPAVRAEAPSRVRTRLGLDKNTELLNFTRIISVDGVPLVVATMYMDAPVDFHPTDKELESSGSAFELLEQSHGVKLGRTENEVWATTADDTQARRLSVEPGDALLAIATTFFLESGQATGWRIAFHRAEEFTYRFSETFR</sequence>
<dbReference type="InterPro" id="IPR036390">
    <property type="entry name" value="WH_DNA-bd_sf"/>
</dbReference>
<dbReference type="eggNOG" id="COG2188">
    <property type="taxonomic scope" value="Bacteria"/>
</dbReference>
<evidence type="ECO:0000313" key="6">
    <source>
        <dbReference type="Proteomes" id="UP000015388"/>
    </source>
</evidence>
<dbReference type="InterPro" id="IPR028978">
    <property type="entry name" value="Chorismate_lyase_/UTRA_dom_sf"/>
</dbReference>
<dbReference type="AlphaFoldDB" id="S5TIG5"/>
<dbReference type="PANTHER" id="PTHR44846">
    <property type="entry name" value="MANNOSYL-D-GLYCERATE TRANSPORT/METABOLISM SYSTEM REPRESSOR MNGR-RELATED"/>
    <property type="match status" value="1"/>
</dbReference>
<dbReference type="GO" id="GO:0003700">
    <property type="term" value="F:DNA-binding transcription factor activity"/>
    <property type="evidence" value="ECO:0007669"/>
    <property type="project" value="InterPro"/>
</dbReference>
<dbReference type="PROSITE" id="PS50949">
    <property type="entry name" value="HTH_GNTR"/>
    <property type="match status" value="1"/>
</dbReference>
<dbReference type="InterPro" id="IPR011663">
    <property type="entry name" value="UTRA"/>
</dbReference>
<dbReference type="Proteomes" id="UP000015388">
    <property type="component" value="Chromosome"/>
</dbReference>
<keyword evidence="2" id="KW-0238">DNA-binding</keyword>
<proteinExistence type="predicted"/>
<keyword evidence="3" id="KW-0804">Transcription</keyword>
<evidence type="ECO:0000259" key="4">
    <source>
        <dbReference type="PROSITE" id="PS50949"/>
    </source>
</evidence>
<gene>
    <name evidence="5" type="ORF">B841_05040</name>
</gene>
<dbReference type="SUPFAM" id="SSF64288">
    <property type="entry name" value="Chorismate lyase-like"/>
    <property type="match status" value="1"/>
</dbReference>
<evidence type="ECO:0000313" key="5">
    <source>
        <dbReference type="EMBL" id="AGS34483.1"/>
    </source>
</evidence>
<dbReference type="InterPro" id="IPR036388">
    <property type="entry name" value="WH-like_DNA-bd_sf"/>
</dbReference>
<keyword evidence="1" id="KW-0805">Transcription regulation</keyword>
<evidence type="ECO:0000256" key="1">
    <source>
        <dbReference type="ARBA" id="ARBA00023015"/>
    </source>
</evidence>
<dbReference type="CDD" id="cd07377">
    <property type="entry name" value="WHTH_GntR"/>
    <property type="match status" value="1"/>
</dbReference>
<dbReference type="GO" id="GO:0045892">
    <property type="term" value="P:negative regulation of DNA-templated transcription"/>
    <property type="evidence" value="ECO:0007669"/>
    <property type="project" value="TreeGrafter"/>
</dbReference>
<keyword evidence="6" id="KW-1185">Reference proteome</keyword>
<protein>
    <submittedName>
        <fullName evidence="5">Transcriptional regulator</fullName>
    </submittedName>
</protein>
<dbReference type="EMBL" id="CP003924">
    <property type="protein sequence ID" value="AGS34483.1"/>
    <property type="molecule type" value="Genomic_DNA"/>
</dbReference>
<dbReference type="GO" id="GO:0003677">
    <property type="term" value="F:DNA binding"/>
    <property type="evidence" value="ECO:0007669"/>
    <property type="project" value="UniProtKB-KW"/>
</dbReference>
<dbReference type="HOGENOM" id="CLU_063236_4_2_11"/>
<dbReference type="SMART" id="SM00345">
    <property type="entry name" value="HTH_GNTR"/>
    <property type="match status" value="1"/>
</dbReference>
<name>S5TIG5_9CORY</name>
<dbReference type="STRING" id="1224163.B841_05040"/>
<dbReference type="Gene3D" id="1.10.10.10">
    <property type="entry name" value="Winged helix-like DNA-binding domain superfamily/Winged helix DNA-binding domain"/>
    <property type="match status" value="1"/>
</dbReference>
<dbReference type="OrthoDB" id="8584262at2"/>
<dbReference type="SUPFAM" id="SSF46785">
    <property type="entry name" value="Winged helix' DNA-binding domain"/>
    <property type="match status" value="1"/>
</dbReference>